<feature type="domain" description="Non-canonical E2 ubiquitin-conjugating enzyme C-terminal" evidence="2">
    <location>
        <begin position="372"/>
        <end position="581"/>
    </location>
</feature>
<dbReference type="AlphaFoldDB" id="A0AAD7XR85"/>
<feature type="domain" description="Non-canonical E2 ubiquitin-conjugating enzyme C-terminal" evidence="2">
    <location>
        <begin position="27"/>
        <end position="266"/>
    </location>
</feature>
<dbReference type="PANTHER" id="PTHR31560">
    <property type="entry name" value="UPF0652 PROTEIN C16A11.03C-RELATED"/>
    <property type="match status" value="1"/>
</dbReference>
<accession>A0AAD7XR85</accession>
<feature type="compositionally biased region" description="Basic and acidic residues" evidence="1">
    <location>
        <begin position="257"/>
        <end position="273"/>
    </location>
</feature>
<feature type="compositionally biased region" description="Acidic residues" evidence="1">
    <location>
        <begin position="317"/>
        <end position="340"/>
    </location>
</feature>
<evidence type="ECO:0000313" key="4">
    <source>
        <dbReference type="Proteomes" id="UP001230188"/>
    </source>
</evidence>
<dbReference type="PANTHER" id="PTHR31560:SF0">
    <property type="entry name" value="UPF0652 PROTEIN C22H10.08"/>
    <property type="match status" value="1"/>
</dbReference>
<dbReference type="InterPro" id="IPR057668">
    <property type="entry name" value="E2_Ub-conjug_enz_C"/>
</dbReference>
<dbReference type="Proteomes" id="UP001230188">
    <property type="component" value="Unassembled WGS sequence"/>
</dbReference>
<feature type="compositionally biased region" description="Low complexity" evidence="1">
    <location>
        <begin position="295"/>
        <end position="306"/>
    </location>
</feature>
<proteinExistence type="predicted"/>
<feature type="region of interest" description="Disordered" evidence="1">
    <location>
        <begin position="257"/>
        <end position="343"/>
    </location>
</feature>
<protein>
    <recommendedName>
        <fullName evidence="2">Non-canonical E2 ubiquitin-conjugating enzyme C-terminal domain-containing protein</fullName>
    </recommendedName>
</protein>
<sequence>MIESVDRSAKVGEMQSEQHEDSQFVDRCKYMPLRLNGEERKKLGTLIAALKVSEYTDEVDTFSRRAKTYRILDSIRDLCSIATGLAVSANPAKGRALACRDQRENAAFFSELFEIGRRHKIMNPSKMRSEYGKLMYLMQDAQSRAARDGLGFSVVAPLKMVSSFLDDRGKRELLWDARLPVATGWHEDLSLAASERSAVKQRARELLCERWTSADTSANDVALVVDSIDDARCYERFNVAPVDAMLKLLETRFDPRAPTREHPASLSLRRADDPWFSEAPPVGGAPHAASSVNHAAATYNTTTKATSPRRRRRNNNDDDDDGDDGDDDDDLEDDDDEAEDLSLASSRARFRGVGSRLTAGLSRFASGIRDNLGVGGAKLSHSHPTQFTYVRQSLLLWREIMRNMYLLWHEADADLLSTSHGGYQLWNTGQGLQRVQSCPRVAAEMRRILSRAQRESGQPWVGLSVVHLGDRDVPNALIFIDKYTQVPRILAPVALVVDAVDFLCGDEPAVLSYVRDAFGSPRELELTILADFFKRAFDGDGDDGGSCIDGRLTSAWNWCSKISKKNYYNFFSMSGFQGFDGSYKE</sequence>
<keyword evidence="4" id="KW-1185">Reference proteome</keyword>
<reference evidence="3" key="1">
    <citation type="submission" date="2023-01" db="EMBL/GenBank/DDBJ databases">
        <title>Metagenome sequencing of chrysophaentin producing Chrysophaeum taylorii.</title>
        <authorList>
            <person name="Davison J."/>
            <person name="Bewley C."/>
        </authorList>
    </citation>
    <scope>NUCLEOTIDE SEQUENCE</scope>
    <source>
        <strain evidence="3">NIES-1699</strain>
    </source>
</reference>
<name>A0AAD7XR85_9STRA</name>
<evidence type="ECO:0000313" key="3">
    <source>
        <dbReference type="EMBL" id="KAJ8606623.1"/>
    </source>
</evidence>
<gene>
    <name evidence="3" type="ORF">CTAYLR_008377</name>
</gene>
<dbReference type="InterPro" id="IPR018553">
    <property type="entry name" value="E2_Ub-conjug_enz"/>
</dbReference>
<dbReference type="Pfam" id="PF09418">
    <property type="entry name" value="DUF2009"/>
    <property type="match status" value="2"/>
</dbReference>
<evidence type="ECO:0000259" key="2">
    <source>
        <dbReference type="Pfam" id="PF09418"/>
    </source>
</evidence>
<organism evidence="3 4">
    <name type="scientific">Chrysophaeum taylorii</name>
    <dbReference type="NCBI Taxonomy" id="2483200"/>
    <lineage>
        <taxon>Eukaryota</taxon>
        <taxon>Sar</taxon>
        <taxon>Stramenopiles</taxon>
        <taxon>Ochrophyta</taxon>
        <taxon>Pelagophyceae</taxon>
        <taxon>Pelagomonadales</taxon>
        <taxon>Pelagomonadaceae</taxon>
        <taxon>Chrysophaeum</taxon>
    </lineage>
</organism>
<evidence type="ECO:0000256" key="1">
    <source>
        <dbReference type="SAM" id="MobiDB-lite"/>
    </source>
</evidence>
<dbReference type="EMBL" id="JAQMWT010000262">
    <property type="protein sequence ID" value="KAJ8606623.1"/>
    <property type="molecule type" value="Genomic_DNA"/>
</dbReference>
<comment type="caution">
    <text evidence="3">The sequence shown here is derived from an EMBL/GenBank/DDBJ whole genome shotgun (WGS) entry which is preliminary data.</text>
</comment>